<dbReference type="PANTHER" id="PTHR22916">
    <property type="entry name" value="GLYCOSYLTRANSFERASE"/>
    <property type="match status" value="1"/>
</dbReference>
<dbReference type="GO" id="GO:0016757">
    <property type="term" value="F:glycosyltransferase activity"/>
    <property type="evidence" value="ECO:0007669"/>
    <property type="project" value="UniProtKB-KW"/>
</dbReference>
<dbReference type="SUPFAM" id="SSF53448">
    <property type="entry name" value="Nucleotide-diphospho-sugar transferases"/>
    <property type="match status" value="1"/>
</dbReference>
<dbReference type="EMBL" id="LDIR01000001">
    <property type="protein sequence ID" value="OCL92935.1"/>
    <property type="molecule type" value="Genomic_DNA"/>
</dbReference>
<dbReference type="EC" id="2.4.-.-" evidence="2"/>
<keyword evidence="3" id="KW-1185">Reference proteome</keyword>
<dbReference type="CDD" id="cd00761">
    <property type="entry name" value="Glyco_tranf_GTA_type"/>
    <property type="match status" value="1"/>
</dbReference>
<keyword evidence="2" id="KW-0328">Glycosyltransferase</keyword>
<evidence type="ECO:0000313" key="2">
    <source>
        <dbReference type="EMBL" id="OCL92935.1"/>
    </source>
</evidence>
<keyword evidence="2" id="KW-0808">Transferase</keyword>
<reference evidence="2 3" key="1">
    <citation type="submission" date="2015-05" db="EMBL/GenBank/DDBJ databases">
        <authorList>
            <person name="Rovetto F."/>
            <person name="Cocolin L."/>
            <person name="Illeghems K."/>
            <person name="Van Nieuwerburgh F."/>
            <person name="Houf K."/>
        </authorList>
    </citation>
    <scope>NUCLEOTIDE SEQUENCE [LARGE SCALE GENOMIC DNA]</scope>
    <source>
        <strain evidence="2 3">117434</strain>
    </source>
</reference>
<dbReference type="InterPro" id="IPR029044">
    <property type="entry name" value="Nucleotide-diphossugar_trans"/>
</dbReference>
<gene>
    <name evidence="2" type="primary">epsE_1</name>
    <name evidence="2" type="ORF">AAX28_00475</name>
</gene>
<dbReference type="RefSeq" id="WP_066178550.1">
    <property type="nucleotide sequence ID" value="NZ_LDIR01000001.1"/>
</dbReference>
<dbReference type="Pfam" id="PF00535">
    <property type="entry name" value="Glycos_transf_2"/>
    <property type="match status" value="1"/>
</dbReference>
<accession>A0ABX2YD66</accession>
<feature type="domain" description="Glycosyltransferase 2-like" evidence="1">
    <location>
        <begin position="11"/>
        <end position="173"/>
    </location>
</feature>
<dbReference type="Proteomes" id="UP000093159">
    <property type="component" value="Unassembled WGS sequence"/>
</dbReference>
<name>A0ABX2YD66_9BACT</name>
<comment type="caution">
    <text evidence="2">The sequence shown here is derived from an EMBL/GenBank/DDBJ whole genome shotgun (WGS) entry which is preliminary data.</text>
</comment>
<evidence type="ECO:0000313" key="3">
    <source>
        <dbReference type="Proteomes" id="UP000093159"/>
    </source>
</evidence>
<sequence length="305" mass="35576">MMNQNNIPLITILIGCYNHEKYIVECLTTLLNLKLEKKILIIDDCSTDNTVKVVNKFISEHSDTNIELIQKESNSGVVSSINLGLSKMESKYFYPVASDDIPKVEGIKKVVEYLEQHENIDFFIGGGENFFENGEKTKVYTKKHRDFFSLDFRKRYEKIFLDYPSPLLLQSTVFKTQILKNVGGWDKDLIWDDYPMFVKLLGNKNINFVFDPSIETVFYRHHGLNTYKNIQKQYKMILQAMNKLAPSHLKNQALGNALGYYILKALQQFDFKVLLRLLYLSPTFSYPYAVQKMFSIIIKKIVRRT</sequence>
<dbReference type="PANTHER" id="PTHR22916:SF3">
    <property type="entry name" value="UDP-GLCNAC:BETAGAL BETA-1,3-N-ACETYLGLUCOSAMINYLTRANSFERASE-LIKE PROTEIN 1"/>
    <property type="match status" value="1"/>
</dbReference>
<proteinExistence type="predicted"/>
<protein>
    <submittedName>
        <fullName evidence="2">Glycosyltransferase EpsE</fullName>
        <ecNumber evidence="2">2.4.-.-</ecNumber>
    </submittedName>
</protein>
<dbReference type="InterPro" id="IPR001173">
    <property type="entry name" value="Glyco_trans_2-like"/>
</dbReference>
<dbReference type="Gene3D" id="3.90.550.10">
    <property type="entry name" value="Spore Coat Polysaccharide Biosynthesis Protein SpsA, Chain A"/>
    <property type="match status" value="1"/>
</dbReference>
<evidence type="ECO:0000259" key="1">
    <source>
        <dbReference type="Pfam" id="PF00535"/>
    </source>
</evidence>
<organism evidence="2 3">
    <name type="scientific">Arcobacter porcinus</name>
    <dbReference type="NCBI Taxonomy" id="1935204"/>
    <lineage>
        <taxon>Bacteria</taxon>
        <taxon>Pseudomonadati</taxon>
        <taxon>Campylobacterota</taxon>
        <taxon>Epsilonproteobacteria</taxon>
        <taxon>Campylobacterales</taxon>
        <taxon>Arcobacteraceae</taxon>
        <taxon>Arcobacter</taxon>
    </lineage>
</organism>